<gene>
    <name evidence="1" type="ORF">M407DRAFT_246448</name>
</gene>
<protein>
    <submittedName>
        <fullName evidence="1">Uncharacterized protein</fullName>
    </submittedName>
</protein>
<dbReference type="Proteomes" id="UP000054248">
    <property type="component" value="Unassembled WGS sequence"/>
</dbReference>
<evidence type="ECO:0000313" key="1">
    <source>
        <dbReference type="EMBL" id="KIO18563.1"/>
    </source>
</evidence>
<dbReference type="EMBL" id="KN823277">
    <property type="protein sequence ID" value="KIO18563.1"/>
    <property type="molecule type" value="Genomic_DNA"/>
</dbReference>
<organism evidence="1 2">
    <name type="scientific">Tulasnella calospora MUT 4182</name>
    <dbReference type="NCBI Taxonomy" id="1051891"/>
    <lineage>
        <taxon>Eukaryota</taxon>
        <taxon>Fungi</taxon>
        <taxon>Dikarya</taxon>
        <taxon>Basidiomycota</taxon>
        <taxon>Agaricomycotina</taxon>
        <taxon>Agaricomycetes</taxon>
        <taxon>Cantharellales</taxon>
        <taxon>Tulasnellaceae</taxon>
        <taxon>Tulasnella</taxon>
    </lineage>
</organism>
<sequence>MLSFPSVLSRVDQQASHEMVGDFADACMQVMLRSTGWQFRVQDGTDVEGFPKLRPDEDAFDVLRRLPSPTFGNALRRVIDSAREEIKSDKLAAVSRLLGSLIWLSLRSSNFPEAHHALVGSGACDLLLEVMKWTVPPESDHQYRDICRAKGEALTCLGNICECMDAGELEVLGSKDMIDCVLLIRDSKTMPMVQVGQAAFTVQRYLAACARCGVRPCI</sequence>
<reference evidence="1 2" key="1">
    <citation type="submission" date="2014-04" db="EMBL/GenBank/DDBJ databases">
        <authorList>
            <consortium name="DOE Joint Genome Institute"/>
            <person name="Kuo A."/>
            <person name="Girlanda M."/>
            <person name="Perotto S."/>
            <person name="Kohler A."/>
            <person name="Nagy L.G."/>
            <person name="Floudas D."/>
            <person name="Copeland A."/>
            <person name="Barry K.W."/>
            <person name="Cichocki N."/>
            <person name="Veneault-Fourrey C."/>
            <person name="LaButti K."/>
            <person name="Lindquist E.A."/>
            <person name="Lipzen A."/>
            <person name="Lundell T."/>
            <person name="Morin E."/>
            <person name="Murat C."/>
            <person name="Sun H."/>
            <person name="Tunlid A."/>
            <person name="Henrissat B."/>
            <person name="Grigoriev I.V."/>
            <person name="Hibbett D.S."/>
            <person name="Martin F."/>
            <person name="Nordberg H.P."/>
            <person name="Cantor M.N."/>
            <person name="Hua S.X."/>
        </authorList>
    </citation>
    <scope>NUCLEOTIDE SEQUENCE [LARGE SCALE GENOMIC DNA]</scope>
    <source>
        <strain evidence="1 2">MUT 4182</strain>
    </source>
</reference>
<dbReference type="OrthoDB" id="10355893at2759"/>
<keyword evidence="2" id="KW-1185">Reference proteome</keyword>
<reference evidence="2" key="2">
    <citation type="submission" date="2015-01" db="EMBL/GenBank/DDBJ databases">
        <title>Evolutionary Origins and Diversification of the Mycorrhizal Mutualists.</title>
        <authorList>
            <consortium name="DOE Joint Genome Institute"/>
            <consortium name="Mycorrhizal Genomics Consortium"/>
            <person name="Kohler A."/>
            <person name="Kuo A."/>
            <person name="Nagy L.G."/>
            <person name="Floudas D."/>
            <person name="Copeland A."/>
            <person name="Barry K.W."/>
            <person name="Cichocki N."/>
            <person name="Veneault-Fourrey C."/>
            <person name="LaButti K."/>
            <person name="Lindquist E.A."/>
            <person name="Lipzen A."/>
            <person name="Lundell T."/>
            <person name="Morin E."/>
            <person name="Murat C."/>
            <person name="Riley R."/>
            <person name="Ohm R."/>
            <person name="Sun H."/>
            <person name="Tunlid A."/>
            <person name="Henrissat B."/>
            <person name="Grigoriev I.V."/>
            <person name="Hibbett D.S."/>
            <person name="Martin F."/>
        </authorList>
    </citation>
    <scope>NUCLEOTIDE SEQUENCE [LARGE SCALE GENOMIC DNA]</scope>
    <source>
        <strain evidence="2">MUT 4182</strain>
    </source>
</reference>
<accession>A0A0C3KAW2</accession>
<dbReference type="AlphaFoldDB" id="A0A0C3KAW2"/>
<dbReference type="HOGENOM" id="CLU_1267726_0_0_1"/>
<evidence type="ECO:0000313" key="2">
    <source>
        <dbReference type="Proteomes" id="UP000054248"/>
    </source>
</evidence>
<name>A0A0C3KAW2_9AGAM</name>
<proteinExistence type="predicted"/>